<evidence type="ECO:0000313" key="2">
    <source>
        <dbReference type="Proteomes" id="UP000801492"/>
    </source>
</evidence>
<organism evidence="1 2">
    <name type="scientific">Ignelater luminosus</name>
    <name type="common">Cucubano</name>
    <name type="synonym">Pyrophorus luminosus</name>
    <dbReference type="NCBI Taxonomy" id="2038154"/>
    <lineage>
        <taxon>Eukaryota</taxon>
        <taxon>Metazoa</taxon>
        <taxon>Ecdysozoa</taxon>
        <taxon>Arthropoda</taxon>
        <taxon>Hexapoda</taxon>
        <taxon>Insecta</taxon>
        <taxon>Pterygota</taxon>
        <taxon>Neoptera</taxon>
        <taxon>Endopterygota</taxon>
        <taxon>Coleoptera</taxon>
        <taxon>Polyphaga</taxon>
        <taxon>Elateriformia</taxon>
        <taxon>Elateroidea</taxon>
        <taxon>Elateridae</taxon>
        <taxon>Agrypninae</taxon>
        <taxon>Pyrophorini</taxon>
        <taxon>Ignelater</taxon>
    </lineage>
</organism>
<comment type="caution">
    <text evidence="1">The sequence shown here is derived from an EMBL/GenBank/DDBJ whole genome shotgun (WGS) entry which is preliminary data.</text>
</comment>
<dbReference type="AlphaFoldDB" id="A0A8K0CV77"/>
<proteinExistence type="predicted"/>
<sequence length="79" mass="8787">MRPVPHGLEVPVSLRPDKLNDVGDEEMISQACANELNDGSDDYDPGSDEPKLHRIPVVVCVTDDDTKFVNEGFKEFSQQ</sequence>
<reference evidence="1" key="1">
    <citation type="submission" date="2019-08" db="EMBL/GenBank/DDBJ databases">
        <title>The genome of the North American firefly Photinus pyralis.</title>
        <authorList>
            <consortium name="Photinus pyralis genome working group"/>
            <person name="Fallon T.R."/>
            <person name="Sander Lower S.E."/>
            <person name="Weng J.-K."/>
        </authorList>
    </citation>
    <scope>NUCLEOTIDE SEQUENCE</scope>
    <source>
        <strain evidence="1">TRF0915ILg1</strain>
        <tissue evidence="1">Whole body</tissue>
    </source>
</reference>
<protein>
    <submittedName>
        <fullName evidence="1">Uncharacterized protein</fullName>
    </submittedName>
</protein>
<accession>A0A8K0CV77</accession>
<dbReference type="EMBL" id="VTPC01008858">
    <property type="protein sequence ID" value="KAF2892236.1"/>
    <property type="molecule type" value="Genomic_DNA"/>
</dbReference>
<keyword evidence="2" id="KW-1185">Reference proteome</keyword>
<dbReference type="Proteomes" id="UP000801492">
    <property type="component" value="Unassembled WGS sequence"/>
</dbReference>
<gene>
    <name evidence="1" type="ORF">ILUMI_13936</name>
</gene>
<name>A0A8K0CV77_IGNLU</name>
<evidence type="ECO:0000313" key="1">
    <source>
        <dbReference type="EMBL" id="KAF2892236.1"/>
    </source>
</evidence>